<dbReference type="InterPro" id="IPR002986">
    <property type="entry name" value="DAP_deCOOHase_LysA"/>
</dbReference>
<dbReference type="CDD" id="cd06828">
    <property type="entry name" value="PLPDE_III_DapDC"/>
    <property type="match status" value="1"/>
</dbReference>
<keyword evidence="3" id="KW-0663">Pyridoxal phosphate</keyword>
<name>A0A381U788_9ZZZZ</name>
<evidence type="ECO:0000259" key="5">
    <source>
        <dbReference type="Pfam" id="PF02784"/>
    </source>
</evidence>
<protein>
    <recommendedName>
        <fullName evidence="5">Orn/DAP/Arg decarboxylase 2 N-terminal domain-containing protein</fullName>
    </recommendedName>
</protein>
<dbReference type="AlphaFoldDB" id="A0A381U788"/>
<proteinExistence type="inferred from homology"/>
<dbReference type="PRINTS" id="PR01179">
    <property type="entry name" value="ODADCRBXLASE"/>
</dbReference>
<keyword evidence="4" id="KW-0456">Lyase</keyword>
<dbReference type="PANTHER" id="PTHR43727">
    <property type="entry name" value="DIAMINOPIMELATE DECARBOXYLASE"/>
    <property type="match status" value="1"/>
</dbReference>
<dbReference type="GO" id="GO:0009089">
    <property type="term" value="P:lysine biosynthetic process via diaminopimelate"/>
    <property type="evidence" value="ECO:0007669"/>
    <property type="project" value="InterPro"/>
</dbReference>
<dbReference type="Gene3D" id="2.40.37.10">
    <property type="entry name" value="Lyase, Ornithine Decarboxylase, Chain A, domain 1"/>
    <property type="match status" value="1"/>
</dbReference>
<dbReference type="PRINTS" id="PR01181">
    <property type="entry name" value="DAPDCRBXLASE"/>
</dbReference>
<dbReference type="Gene3D" id="3.20.20.10">
    <property type="entry name" value="Alanine racemase"/>
    <property type="match status" value="1"/>
</dbReference>
<reference evidence="6" key="1">
    <citation type="submission" date="2018-05" db="EMBL/GenBank/DDBJ databases">
        <authorList>
            <person name="Lanie J.A."/>
            <person name="Ng W.-L."/>
            <person name="Kazmierczak K.M."/>
            <person name="Andrzejewski T.M."/>
            <person name="Davidsen T.M."/>
            <person name="Wayne K.J."/>
            <person name="Tettelin H."/>
            <person name="Glass J.I."/>
            <person name="Rusch D."/>
            <person name="Podicherti R."/>
            <person name="Tsui H.-C.T."/>
            <person name="Winkler M.E."/>
        </authorList>
    </citation>
    <scope>NUCLEOTIDE SEQUENCE</scope>
</reference>
<comment type="cofactor">
    <cofactor evidence="1">
        <name>pyridoxal 5'-phosphate</name>
        <dbReference type="ChEBI" id="CHEBI:597326"/>
    </cofactor>
</comment>
<organism evidence="6">
    <name type="scientific">marine metagenome</name>
    <dbReference type="NCBI Taxonomy" id="408172"/>
    <lineage>
        <taxon>unclassified sequences</taxon>
        <taxon>metagenomes</taxon>
        <taxon>ecological metagenomes</taxon>
    </lineage>
</organism>
<dbReference type="SUPFAM" id="SSF50621">
    <property type="entry name" value="Alanine racemase C-terminal domain-like"/>
    <property type="match status" value="1"/>
</dbReference>
<evidence type="ECO:0000313" key="6">
    <source>
        <dbReference type="EMBL" id="SVA23591.1"/>
    </source>
</evidence>
<evidence type="ECO:0000256" key="4">
    <source>
        <dbReference type="ARBA" id="ARBA00023239"/>
    </source>
</evidence>
<dbReference type="InterPro" id="IPR009006">
    <property type="entry name" value="Ala_racemase/Decarboxylase_C"/>
</dbReference>
<dbReference type="EMBL" id="UINC01005795">
    <property type="protein sequence ID" value="SVA23591.1"/>
    <property type="molecule type" value="Genomic_DNA"/>
</dbReference>
<feature type="domain" description="Orn/DAP/Arg decarboxylase 2 N-terminal" evidence="5">
    <location>
        <begin position="45"/>
        <end position="282"/>
    </location>
</feature>
<dbReference type="GO" id="GO:0008836">
    <property type="term" value="F:diaminopimelate decarboxylase activity"/>
    <property type="evidence" value="ECO:0007669"/>
    <property type="project" value="InterPro"/>
</dbReference>
<dbReference type="Pfam" id="PF02784">
    <property type="entry name" value="Orn_Arg_deC_N"/>
    <property type="match status" value="1"/>
</dbReference>
<dbReference type="HAMAP" id="MF_02120">
    <property type="entry name" value="LysA"/>
    <property type="match status" value="1"/>
</dbReference>
<dbReference type="PANTHER" id="PTHR43727:SF2">
    <property type="entry name" value="GROUP IV DECARBOXYLASE"/>
    <property type="match status" value="1"/>
</dbReference>
<keyword evidence="2" id="KW-0210">Decarboxylase</keyword>
<evidence type="ECO:0000256" key="2">
    <source>
        <dbReference type="ARBA" id="ARBA00022793"/>
    </source>
</evidence>
<evidence type="ECO:0000256" key="1">
    <source>
        <dbReference type="ARBA" id="ARBA00001933"/>
    </source>
</evidence>
<dbReference type="InterPro" id="IPR000183">
    <property type="entry name" value="Orn/DAP/Arg_de-COase"/>
</dbReference>
<evidence type="ECO:0000256" key="3">
    <source>
        <dbReference type="ARBA" id="ARBA00022898"/>
    </source>
</evidence>
<dbReference type="InterPro" id="IPR029066">
    <property type="entry name" value="PLP-binding_barrel"/>
</dbReference>
<gene>
    <name evidence="6" type="ORF">METZ01_LOCUS76445</name>
</gene>
<sequence>MIQHPLQYVVKNKSLLASIAQKYGTPLYLYSGDRIKDNLQHLSGALNDHFQKNQIYYAVKANSNPHLIGFMKSIYPNLGCDCSSPGELFVANKTGISSARCLYTGNYESQDDLKAALDSGCHINLDDIQSFHRLAQIQVPEEISFRVNPGFGSGRFKEITTGGEKAKFGIPKEKITEAYQLALSHGVKTFGLHCFTGSGILDENYFTQLIRAVLEISTMVESECRIQFKYISIGGGYGIPYKEDDPTLDIDRVFNNIASEFYSVYSREQCPVFCVEPGKYLVGDAGILIAQVTGVKESYKTFVGLDAGMETLMRPVLYGAYHRICKVGQSQENNLTVDITGRICENTDRLAVDRPFPEVDEGDLVAVMDAGAYGYSMAHQFNTRPRPAEVLLDDKNARLIRKREIVEDLFKGCDV</sequence>
<dbReference type="NCBIfam" id="TIGR01048">
    <property type="entry name" value="lysA"/>
    <property type="match status" value="1"/>
</dbReference>
<dbReference type="InterPro" id="IPR022644">
    <property type="entry name" value="De-COase2_N"/>
</dbReference>
<accession>A0A381U788</accession>
<dbReference type="SUPFAM" id="SSF51419">
    <property type="entry name" value="PLP-binding barrel"/>
    <property type="match status" value="1"/>
</dbReference>
<dbReference type="FunFam" id="3.20.20.10:FF:000003">
    <property type="entry name" value="Diaminopimelate decarboxylase"/>
    <property type="match status" value="1"/>
</dbReference>